<dbReference type="EMBL" id="JACDUU010000009">
    <property type="protein sequence ID" value="MBA2872876.1"/>
    <property type="molecule type" value="Genomic_DNA"/>
</dbReference>
<proteinExistence type="predicted"/>
<keyword evidence="1" id="KW-1133">Transmembrane helix</keyword>
<evidence type="ECO:0000259" key="2">
    <source>
        <dbReference type="Pfam" id="PF09648"/>
    </source>
</evidence>
<protein>
    <submittedName>
        <fullName evidence="3">Regulatory protein YycI of two-component signal transduction system YycFG</fullName>
    </submittedName>
</protein>
<dbReference type="Gene3D" id="2.40.128.690">
    <property type="entry name" value="YycH protein, domain 3-like"/>
    <property type="match status" value="1"/>
</dbReference>
<feature type="transmembrane region" description="Helical" evidence="1">
    <location>
        <begin position="9"/>
        <end position="26"/>
    </location>
</feature>
<feature type="domain" description="Regulatory protein YycH-like" evidence="2">
    <location>
        <begin position="33"/>
        <end position="248"/>
    </location>
</feature>
<evidence type="ECO:0000313" key="4">
    <source>
        <dbReference type="Proteomes" id="UP000580891"/>
    </source>
</evidence>
<dbReference type="Proteomes" id="UP000580891">
    <property type="component" value="Unassembled WGS sequence"/>
</dbReference>
<dbReference type="RefSeq" id="WP_181538623.1">
    <property type="nucleotide sequence ID" value="NZ_JACDUU010000009.1"/>
</dbReference>
<dbReference type="InterPro" id="IPR018604">
    <property type="entry name" value="YycI-like"/>
</dbReference>
<gene>
    <name evidence="3" type="ORF">HNQ85_003189</name>
</gene>
<sequence>MDWSKTKTIFIITFLILDIFLAYQFIQKRSSSQLNVMLETTIEEQLEVNGITYVEPPKEITKAAYLSGKSKIFTDEEVKKLSNQQAVISNQPILKVLFTKPIPLSNPKDQYFLNDFIKRNIISGENYSFWKFDEKAKEILFFQKYNGKVIYKNANSMLVLHLNEKNEIISYEQTLLNDLEEYEKQEIVSAIKAIETLYKKDHLKPGDHVTNIQLGYYALVQFTASSQVLTPTWRIVVNGNKDYYVNAFEGQVINEENKILE</sequence>
<keyword evidence="1" id="KW-0812">Transmembrane</keyword>
<keyword evidence="4" id="KW-1185">Reference proteome</keyword>
<evidence type="ECO:0000313" key="3">
    <source>
        <dbReference type="EMBL" id="MBA2872876.1"/>
    </source>
</evidence>
<dbReference type="Pfam" id="PF09648">
    <property type="entry name" value="YycI"/>
    <property type="match status" value="1"/>
</dbReference>
<organism evidence="3 4">
    <name type="scientific">[Anoxybacillus] calidus</name>
    <dbReference type="NCBI Taxonomy" id="575178"/>
    <lineage>
        <taxon>Bacteria</taxon>
        <taxon>Bacillati</taxon>
        <taxon>Bacillota</taxon>
        <taxon>Bacilli</taxon>
        <taxon>Bacillales</taxon>
        <taxon>Anoxybacillaceae</taxon>
        <taxon>Paranoxybacillus</taxon>
    </lineage>
</organism>
<keyword evidence="1" id="KW-0472">Membrane</keyword>
<reference evidence="3 4" key="1">
    <citation type="submission" date="2020-07" db="EMBL/GenBank/DDBJ databases">
        <title>Genomic Encyclopedia of Type Strains, Phase IV (KMG-IV): sequencing the most valuable type-strain genomes for metagenomic binning, comparative biology and taxonomic classification.</title>
        <authorList>
            <person name="Goeker M."/>
        </authorList>
    </citation>
    <scope>NUCLEOTIDE SEQUENCE [LARGE SCALE GENOMIC DNA]</scope>
    <source>
        <strain evidence="3 4">DSM 25220</strain>
    </source>
</reference>
<dbReference type="GO" id="GO:0016020">
    <property type="term" value="C:membrane"/>
    <property type="evidence" value="ECO:0007669"/>
    <property type="project" value="InterPro"/>
</dbReference>
<evidence type="ECO:0000256" key="1">
    <source>
        <dbReference type="SAM" id="Phobius"/>
    </source>
</evidence>
<dbReference type="AlphaFoldDB" id="A0A7W0BXZ9"/>
<accession>A0A7W0BXZ9</accession>
<name>A0A7W0BXZ9_9BACL</name>
<comment type="caution">
    <text evidence="3">The sequence shown here is derived from an EMBL/GenBank/DDBJ whole genome shotgun (WGS) entry which is preliminary data.</text>
</comment>